<evidence type="ECO:0000256" key="3">
    <source>
        <dbReference type="ARBA" id="ARBA00023163"/>
    </source>
</evidence>
<dbReference type="InterPro" id="IPR000524">
    <property type="entry name" value="Tscrpt_reg_HTH_GntR"/>
</dbReference>
<dbReference type="PROSITE" id="PS50949">
    <property type="entry name" value="HTH_GNTR"/>
    <property type="match status" value="1"/>
</dbReference>
<keyword evidence="2" id="KW-0238">DNA-binding</keyword>
<keyword evidence="6" id="KW-1185">Reference proteome</keyword>
<dbReference type="Proteomes" id="UP000305654">
    <property type="component" value="Unassembled WGS sequence"/>
</dbReference>
<dbReference type="AlphaFoldDB" id="A0A5R9J7Z1"/>
<dbReference type="SUPFAM" id="SSF48008">
    <property type="entry name" value="GntR ligand-binding domain-like"/>
    <property type="match status" value="1"/>
</dbReference>
<dbReference type="InterPro" id="IPR036390">
    <property type="entry name" value="WH_DNA-bd_sf"/>
</dbReference>
<organism evidence="5 6">
    <name type="scientific">Lichenicoccus roseus</name>
    <dbReference type="NCBI Taxonomy" id="2683649"/>
    <lineage>
        <taxon>Bacteria</taxon>
        <taxon>Pseudomonadati</taxon>
        <taxon>Pseudomonadota</taxon>
        <taxon>Alphaproteobacteria</taxon>
        <taxon>Acetobacterales</taxon>
        <taxon>Acetobacteraceae</taxon>
        <taxon>Lichenicoccus</taxon>
    </lineage>
</organism>
<dbReference type="InterPro" id="IPR036388">
    <property type="entry name" value="WH-like_DNA-bd_sf"/>
</dbReference>
<keyword evidence="3" id="KW-0804">Transcription</keyword>
<dbReference type="SUPFAM" id="SSF46785">
    <property type="entry name" value="Winged helix' DNA-binding domain"/>
    <property type="match status" value="1"/>
</dbReference>
<accession>A0A5R9J7Z1</accession>
<proteinExistence type="predicted"/>
<dbReference type="PANTHER" id="PTHR43537">
    <property type="entry name" value="TRANSCRIPTIONAL REGULATOR, GNTR FAMILY"/>
    <property type="match status" value="1"/>
</dbReference>
<dbReference type="Gene3D" id="1.10.10.10">
    <property type="entry name" value="Winged helix-like DNA-binding domain superfamily/Winged helix DNA-binding domain"/>
    <property type="match status" value="1"/>
</dbReference>
<dbReference type="Pfam" id="PF07729">
    <property type="entry name" value="FCD"/>
    <property type="match status" value="1"/>
</dbReference>
<dbReference type="GO" id="GO:0003700">
    <property type="term" value="F:DNA-binding transcription factor activity"/>
    <property type="evidence" value="ECO:0007669"/>
    <property type="project" value="InterPro"/>
</dbReference>
<evidence type="ECO:0000256" key="1">
    <source>
        <dbReference type="ARBA" id="ARBA00023015"/>
    </source>
</evidence>
<comment type="caution">
    <text evidence="5">The sequence shown here is derived from an EMBL/GenBank/DDBJ whole genome shotgun (WGS) entry which is preliminary data.</text>
</comment>
<dbReference type="InterPro" id="IPR008920">
    <property type="entry name" value="TF_FadR/GntR_C"/>
</dbReference>
<dbReference type="Gene3D" id="1.20.120.530">
    <property type="entry name" value="GntR ligand-binding domain-like"/>
    <property type="match status" value="1"/>
</dbReference>
<dbReference type="RefSeq" id="WP_138326098.1">
    <property type="nucleotide sequence ID" value="NZ_VCDI01000003.1"/>
</dbReference>
<dbReference type="OrthoDB" id="9788098at2"/>
<dbReference type="InterPro" id="IPR011711">
    <property type="entry name" value="GntR_C"/>
</dbReference>
<dbReference type="SMART" id="SM00895">
    <property type="entry name" value="FCD"/>
    <property type="match status" value="1"/>
</dbReference>
<dbReference type="EMBL" id="VCDI01000003">
    <property type="protein sequence ID" value="TLU72637.1"/>
    <property type="molecule type" value="Genomic_DNA"/>
</dbReference>
<reference evidence="5 6" key="1">
    <citation type="submission" date="2019-05" db="EMBL/GenBank/DDBJ databases">
        <authorList>
            <person name="Pankratov T."/>
            <person name="Grouzdev D."/>
        </authorList>
    </citation>
    <scope>NUCLEOTIDE SEQUENCE [LARGE SCALE GENOMIC DNA]</scope>
    <source>
        <strain evidence="5 6">KEBCLARHB70R</strain>
    </source>
</reference>
<dbReference type="Pfam" id="PF00392">
    <property type="entry name" value="GntR"/>
    <property type="match status" value="1"/>
</dbReference>
<evidence type="ECO:0000259" key="4">
    <source>
        <dbReference type="PROSITE" id="PS50949"/>
    </source>
</evidence>
<feature type="domain" description="HTH gntR-type" evidence="4">
    <location>
        <begin position="22"/>
        <end position="89"/>
    </location>
</feature>
<evidence type="ECO:0000256" key="2">
    <source>
        <dbReference type="ARBA" id="ARBA00023125"/>
    </source>
</evidence>
<name>A0A5R9J7Z1_9PROT</name>
<evidence type="ECO:0000313" key="6">
    <source>
        <dbReference type="Proteomes" id="UP000305654"/>
    </source>
</evidence>
<sequence length="237" mass="25895">MQTPTTRPRRNAMPLSTPVRGERLAAIIHRTLRDEIVSLIRRPGDPLVEMQVAQVHGTSRTPVREAILRLAEEGLIDIYPQSGTFIARIPVAELPEVIAVRSALEEATVRVAARLRSDPDLAALRAHLALQTALGKASDRDGFHRADEAFHAMLAAIAGQPRFWTVAQQVKTQVDRFRRLTLPVAGRFGSVVEEHAVIVDRLAARDADGAAEAMRAHLGALLGSIEPARQAQPELFG</sequence>
<gene>
    <name evidence="5" type="ORF">FE263_11395</name>
</gene>
<evidence type="ECO:0000313" key="5">
    <source>
        <dbReference type="EMBL" id="TLU72637.1"/>
    </source>
</evidence>
<dbReference type="SMART" id="SM00345">
    <property type="entry name" value="HTH_GNTR"/>
    <property type="match status" value="1"/>
</dbReference>
<dbReference type="CDD" id="cd07377">
    <property type="entry name" value="WHTH_GntR"/>
    <property type="match status" value="1"/>
</dbReference>
<protein>
    <submittedName>
        <fullName evidence="5">GntR family transcriptional regulator</fullName>
    </submittedName>
</protein>
<dbReference type="GO" id="GO:0003677">
    <property type="term" value="F:DNA binding"/>
    <property type="evidence" value="ECO:0007669"/>
    <property type="project" value="UniProtKB-KW"/>
</dbReference>
<dbReference type="PANTHER" id="PTHR43537:SF45">
    <property type="entry name" value="GNTR FAMILY REGULATORY PROTEIN"/>
    <property type="match status" value="1"/>
</dbReference>
<keyword evidence="1" id="KW-0805">Transcription regulation</keyword>